<dbReference type="EMBL" id="JABBWM010000060">
    <property type="protein sequence ID" value="KAG2098719.1"/>
    <property type="molecule type" value="Genomic_DNA"/>
</dbReference>
<keyword evidence="1" id="KW-0489">Methyltransferase</keyword>
<evidence type="ECO:0000256" key="2">
    <source>
        <dbReference type="SAM" id="MobiDB-lite"/>
    </source>
</evidence>
<evidence type="ECO:0000259" key="3">
    <source>
        <dbReference type="PROSITE" id="PS50974"/>
    </source>
</evidence>
<name>A0A9P7F0Q2_9AGAM</name>
<dbReference type="GeneID" id="64704260"/>
<dbReference type="GO" id="GO:0032259">
    <property type="term" value="P:methylation"/>
    <property type="evidence" value="ECO:0007669"/>
    <property type="project" value="UniProtKB-KW"/>
</dbReference>
<evidence type="ECO:0000313" key="5">
    <source>
        <dbReference type="Proteomes" id="UP000823399"/>
    </source>
</evidence>
<gene>
    <name evidence="4" type="ORF">F5147DRAFT_777563</name>
</gene>
<dbReference type="RefSeq" id="XP_041288967.1">
    <property type="nucleotide sequence ID" value="XM_041442001.1"/>
</dbReference>
<feature type="region of interest" description="Disordered" evidence="2">
    <location>
        <begin position="36"/>
        <end position="72"/>
    </location>
</feature>
<evidence type="ECO:0000256" key="1">
    <source>
        <dbReference type="PROSITE-ProRule" id="PRU00346"/>
    </source>
</evidence>
<dbReference type="GO" id="GO:0008705">
    <property type="term" value="F:methionine synthase activity"/>
    <property type="evidence" value="ECO:0007669"/>
    <property type="project" value="InterPro"/>
</dbReference>
<protein>
    <recommendedName>
        <fullName evidence="3">AdoMet activation domain-containing protein</fullName>
    </recommendedName>
</protein>
<feature type="domain" description="AdoMet activation" evidence="3">
    <location>
        <begin position="1"/>
        <end position="72"/>
    </location>
</feature>
<comment type="caution">
    <text evidence="4">The sequence shown here is derived from an EMBL/GenBank/DDBJ whole genome shotgun (WGS) entry which is preliminary data.</text>
</comment>
<reference evidence="4" key="1">
    <citation type="journal article" date="2020" name="New Phytol.">
        <title>Comparative genomics reveals dynamic genome evolution in host specialist ectomycorrhizal fungi.</title>
        <authorList>
            <person name="Lofgren L.A."/>
            <person name="Nguyen N.H."/>
            <person name="Vilgalys R."/>
            <person name="Ruytinx J."/>
            <person name="Liao H.L."/>
            <person name="Branco S."/>
            <person name="Kuo A."/>
            <person name="LaButti K."/>
            <person name="Lipzen A."/>
            <person name="Andreopoulos W."/>
            <person name="Pangilinan J."/>
            <person name="Riley R."/>
            <person name="Hundley H."/>
            <person name="Na H."/>
            <person name="Barry K."/>
            <person name="Grigoriev I.V."/>
            <person name="Stajich J.E."/>
            <person name="Kennedy P.G."/>
        </authorList>
    </citation>
    <scope>NUCLEOTIDE SEQUENCE</scope>
    <source>
        <strain evidence="4">FC423</strain>
    </source>
</reference>
<keyword evidence="1" id="KW-0808">Transferase</keyword>
<dbReference type="InterPro" id="IPR004223">
    <property type="entry name" value="VitB12-dep_Met_synth_activ_dom"/>
</dbReference>
<dbReference type="OrthoDB" id="2686875at2759"/>
<dbReference type="Proteomes" id="UP000823399">
    <property type="component" value="Unassembled WGS sequence"/>
</dbReference>
<dbReference type="PROSITE" id="PS50974">
    <property type="entry name" value="ADOMET_ACTIVATION"/>
    <property type="match status" value="1"/>
</dbReference>
<sequence length="72" mass="7938">MADTKASDYLSDQRRIGLGIEADANLHAPIVTKALSDEHMDSPINGLGSTQDDPTEDDADLEGMDTEWDEFW</sequence>
<proteinExistence type="predicted"/>
<keyword evidence="5" id="KW-1185">Reference proteome</keyword>
<feature type="compositionally biased region" description="Acidic residues" evidence="2">
    <location>
        <begin position="53"/>
        <end position="72"/>
    </location>
</feature>
<dbReference type="AlphaFoldDB" id="A0A9P7F0Q2"/>
<organism evidence="4 5">
    <name type="scientific">Suillus discolor</name>
    <dbReference type="NCBI Taxonomy" id="1912936"/>
    <lineage>
        <taxon>Eukaryota</taxon>
        <taxon>Fungi</taxon>
        <taxon>Dikarya</taxon>
        <taxon>Basidiomycota</taxon>
        <taxon>Agaricomycotina</taxon>
        <taxon>Agaricomycetes</taxon>
        <taxon>Agaricomycetidae</taxon>
        <taxon>Boletales</taxon>
        <taxon>Suillineae</taxon>
        <taxon>Suillaceae</taxon>
        <taxon>Suillus</taxon>
    </lineage>
</organism>
<accession>A0A9P7F0Q2</accession>
<evidence type="ECO:0000313" key="4">
    <source>
        <dbReference type="EMBL" id="KAG2098719.1"/>
    </source>
</evidence>